<evidence type="ECO:0000256" key="5">
    <source>
        <dbReference type="ARBA" id="ARBA00023163"/>
    </source>
</evidence>
<dbReference type="SMART" id="SM00862">
    <property type="entry name" value="Trans_reg_C"/>
    <property type="match status" value="1"/>
</dbReference>
<keyword evidence="3" id="KW-0805">Transcription regulation</keyword>
<organism evidence="10 11">
    <name type="scientific">Paenibacillus oryzae</name>
    <dbReference type="NCBI Taxonomy" id="1844972"/>
    <lineage>
        <taxon>Bacteria</taxon>
        <taxon>Bacillati</taxon>
        <taxon>Bacillota</taxon>
        <taxon>Bacilli</taxon>
        <taxon>Bacillales</taxon>
        <taxon>Paenibacillaceae</taxon>
        <taxon>Paenibacillus</taxon>
    </lineage>
</organism>
<comment type="caution">
    <text evidence="10">The sequence shown here is derived from an EMBL/GenBank/DDBJ whole genome shotgun (WGS) entry which is preliminary data.</text>
</comment>
<keyword evidence="5" id="KW-0804">Transcription</keyword>
<reference evidence="10 11" key="1">
    <citation type="submission" date="2016-05" db="EMBL/GenBank/DDBJ databases">
        <title>Paenibacillus oryzae. sp. nov., isolated from the rice root.</title>
        <authorList>
            <person name="Zhang J."/>
            <person name="Zhang X."/>
        </authorList>
    </citation>
    <scope>NUCLEOTIDE SEQUENCE [LARGE SCALE GENOMIC DNA]</scope>
    <source>
        <strain evidence="10 11">1DrF-4</strain>
    </source>
</reference>
<evidence type="ECO:0000256" key="6">
    <source>
        <dbReference type="PROSITE-ProRule" id="PRU00169"/>
    </source>
</evidence>
<dbReference type="InterPro" id="IPR001867">
    <property type="entry name" value="OmpR/PhoB-type_DNA-bd"/>
</dbReference>
<dbReference type="SUPFAM" id="SSF52172">
    <property type="entry name" value="CheY-like"/>
    <property type="match status" value="1"/>
</dbReference>
<dbReference type="Proteomes" id="UP000092024">
    <property type="component" value="Unassembled WGS sequence"/>
</dbReference>
<dbReference type="GO" id="GO:0000156">
    <property type="term" value="F:phosphorelay response regulator activity"/>
    <property type="evidence" value="ECO:0007669"/>
    <property type="project" value="TreeGrafter"/>
</dbReference>
<dbReference type="GO" id="GO:0000976">
    <property type="term" value="F:transcription cis-regulatory region binding"/>
    <property type="evidence" value="ECO:0007669"/>
    <property type="project" value="TreeGrafter"/>
</dbReference>
<keyword evidence="1 6" id="KW-0597">Phosphoprotein</keyword>
<feature type="modified residue" description="4-aspartylphosphate" evidence="6">
    <location>
        <position position="52"/>
    </location>
</feature>
<accession>A0A1A5YFK9</accession>
<evidence type="ECO:0000259" key="9">
    <source>
        <dbReference type="PROSITE" id="PS51755"/>
    </source>
</evidence>
<evidence type="ECO:0000259" key="8">
    <source>
        <dbReference type="PROSITE" id="PS50110"/>
    </source>
</evidence>
<dbReference type="CDD" id="cd00383">
    <property type="entry name" value="trans_reg_C"/>
    <property type="match status" value="1"/>
</dbReference>
<dbReference type="SMART" id="SM00448">
    <property type="entry name" value="REC"/>
    <property type="match status" value="1"/>
</dbReference>
<feature type="domain" description="OmpR/PhoB-type" evidence="9">
    <location>
        <begin position="150"/>
        <end position="248"/>
    </location>
</feature>
<evidence type="ECO:0000313" key="11">
    <source>
        <dbReference type="Proteomes" id="UP000092024"/>
    </source>
</evidence>
<dbReference type="PANTHER" id="PTHR48111">
    <property type="entry name" value="REGULATOR OF RPOS"/>
    <property type="match status" value="1"/>
</dbReference>
<dbReference type="Pfam" id="PF00072">
    <property type="entry name" value="Response_reg"/>
    <property type="match status" value="1"/>
</dbReference>
<dbReference type="OrthoDB" id="9790442at2"/>
<dbReference type="Gene3D" id="3.40.50.2300">
    <property type="match status" value="1"/>
</dbReference>
<gene>
    <name evidence="10" type="ORF">A7K91_13030</name>
</gene>
<keyword evidence="4 7" id="KW-0238">DNA-binding</keyword>
<dbReference type="PROSITE" id="PS51755">
    <property type="entry name" value="OMPR_PHOB"/>
    <property type="match status" value="1"/>
</dbReference>
<evidence type="ECO:0000256" key="7">
    <source>
        <dbReference type="PROSITE-ProRule" id="PRU01091"/>
    </source>
</evidence>
<keyword evidence="2" id="KW-0902">Two-component regulatory system</keyword>
<dbReference type="Gene3D" id="1.10.10.10">
    <property type="entry name" value="Winged helix-like DNA-binding domain superfamily/Winged helix DNA-binding domain"/>
    <property type="match status" value="1"/>
</dbReference>
<protein>
    <submittedName>
        <fullName evidence="10">DNA-binding response regulator</fullName>
    </submittedName>
</protein>
<evidence type="ECO:0000256" key="2">
    <source>
        <dbReference type="ARBA" id="ARBA00023012"/>
    </source>
</evidence>
<dbReference type="InterPro" id="IPR001789">
    <property type="entry name" value="Sig_transdc_resp-reg_receiver"/>
</dbReference>
<dbReference type="InterPro" id="IPR036388">
    <property type="entry name" value="WH-like_DNA-bd_sf"/>
</dbReference>
<proteinExistence type="predicted"/>
<keyword evidence="11" id="KW-1185">Reference proteome</keyword>
<dbReference type="InterPro" id="IPR016032">
    <property type="entry name" value="Sig_transdc_resp-reg_C-effctor"/>
</dbReference>
<dbReference type="PANTHER" id="PTHR48111:SF43">
    <property type="entry name" value="STAGE 0 SPORULATION PROTEIN A HOMOLOG"/>
    <property type="match status" value="1"/>
</dbReference>
<evidence type="ECO:0000256" key="1">
    <source>
        <dbReference type="ARBA" id="ARBA00022553"/>
    </source>
</evidence>
<evidence type="ECO:0000256" key="3">
    <source>
        <dbReference type="ARBA" id="ARBA00023015"/>
    </source>
</evidence>
<dbReference type="SUPFAM" id="SSF46894">
    <property type="entry name" value="C-terminal effector domain of the bipartite response regulators"/>
    <property type="match status" value="1"/>
</dbReference>
<dbReference type="EMBL" id="LYPA01000065">
    <property type="protein sequence ID" value="OBR64416.1"/>
    <property type="molecule type" value="Genomic_DNA"/>
</dbReference>
<dbReference type="CDD" id="cd18159">
    <property type="entry name" value="REC_OmpR_NsrR-like"/>
    <property type="match status" value="1"/>
</dbReference>
<evidence type="ECO:0000313" key="10">
    <source>
        <dbReference type="EMBL" id="OBR64416.1"/>
    </source>
</evidence>
<dbReference type="InterPro" id="IPR011006">
    <property type="entry name" value="CheY-like_superfamily"/>
</dbReference>
<dbReference type="InterPro" id="IPR039420">
    <property type="entry name" value="WalR-like"/>
</dbReference>
<dbReference type="RefSeq" id="WP_068685056.1">
    <property type="nucleotide sequence ID" value="NZ_LYPA01000065.1"/>
</dbReference>
<dbReference type="AlphaFoldDB" id="A0A1A5YFK9"/>
<evidence type="ECO:0000256" key="4">
    <source>
        <dbReference type="ARBA" id="ARBA00023125"/>
    </source>
</evidence>
<dbReference type="GO" id="GO:0032993">
    <property type="term" value="C:protein-DNA complex"/>
    <property type="evidence" value="ECO:0007669"/>
    <property type="project" value="TreeGrafter"/>
</dbReference>
<name>A0A1A5YFK9_9BACL</name>
<feature type="DNA-binding region" description="OmpR/PhoB-type" evidence="7">
    <location>
        <begin position="150"/>
        <end position="248"/>
    </location>
</feature>
<feature type="domain" description="Response regulatory" evidence="8">
    <location>
        <begin position="3"/>
        <end position="116"/>
    </location>
</feature>
<dbReference type="Pfam" id="PF00486">
    <property type="entry name" value="Trans_reg_C"/>
    <property type="match status" value="1"/>
</dbReference>
<dbReference type="GO" id="GO:0005829">
    <property type="term" value="C:cytosol"/>
    <property type="evidence" value="ECO:0007669"/>
    <property type="project" value="TreeGrafter"/>
</dbReference>
<dbReference type="PROSITE" id="PS50110">
    <property type="entry name" value="RESPONSE_REGULATORY"/>
    <property type="match status" value="1"/>
</dbReference>
<dbReference type="STRING" id="1844972.A7K91_13030"/>
<dbReference type="GO" id="GO:0006355">
    <property type="term" value="P:regulation of DNA-templated transcription"/>
    <property type="evidence" value="ECO:0007669"/>
    <property type="project" value="InterPro"/>
</dbReference>
<sequence length="257" mass="29129">MYNIFIVEDDAKIAAILKKKMEQYGYSAAVAVNFRELLPELEAFQPHLVLLDINLPYFDGYYWCRQIRMRSSMPILYISARAGEMDQVMAIENGGDDYITKPIQLELMMAKIKGALRRAYGEYASSGMDGGNEGAVSGLPSWSDQTYVGRPLLECGGLRLYPGRNELEWKGKRLELTKNELLLAECLMSKPGEVLSRDVLLEALWDDVQFVDDNTLTVNVTRLRKKMEELGLPKLIDTIRGLGYKLSIQRLEESGDE</sequence>